<dbReference type="Proteomes" id="UP000008181">
    <property type="component" value="Chromosome 4"/>
</dbReference>
<organism evidence="1 2">
    <name type="scientific">Thermothielavioides terrestris (strain ATCC 38088 / NRRL 8126)</name>
    <name type="common">Thielavia terrestris</name>
    <dbReference type="NCBI Taxonomy" id="578455"/>
    <lineage>
        <taxon>Eukaryota</taxon>
        <taxon>Fungi</taxon>
        <taxon>Dikarya</taxon>
        <taxon>Ascomycota</taxon>
        <taxon>Pezizomycotina</taxon>
        <taxon>Sordariomycetes</taxon>
        <taxon>Sordariomycetidae</taxon>
        <taxon>Sordariales</taxon>
        <taxon>Chaetomiaceae</taxon>
        <taxon>Thermothielavioides</taxon>
        <taxon>Thermothielavioides terrestris</taxon>
    </lineage>
</organism>
<reference evidence="1 2" key="1">
    <citation type="journal article" date="2011" name="Nat. Biotechnol.">
        <title>Comparative genomic analysis of the thermophilic biomass-degrading fungi Myceliophthora thermophila and Thielavia terrestris.</title>
        <authorList>
            <person name="Berka R.M."/>
            <person name="Grigoriev I.V."/>
            <person name="Otillar R."/>
            <person name="Salamov A."/>
            <person name="Grimwood J."/>
            <person name="Reid I."/>
            <person name="Ishmael N."/>
            <person name="John T."/>
            <person name="Darmond C."/>
            <person name="Moisan M.-C."/>
            <person name="Henrissat B."/>
            <person name="Coutinho P.M."/>
            <person name="Lombard V."/>
            <person name="Natvig D.O."/>
            <person name="Lindquist E."/>
            <person name="Schmutz J."/>
            <person name="Lucas S."/>
            <person name="Harris P."/>
            <person name="Powlowski J."/>
            <person name="Bellemare A."/>
            <person name="Taylor D."/>
            <person name="Butler G."/>
            <person name="de Vries R.P."/>
            <person name="Allijn I.E."/>
            <person name="van den Brink J."/>
            <person name="Ushinsky S."/>
            <person name="Storms R."/>
            <person name="Powell A.J."/>
            <person name="Paulsen I.T."/>
            <person name="Elbourne L.D.H."/>
            <person name="Baker S.E."/>
            <person name="Magnuson J."/>
            <person name="LaBoissiere S."/>
            <person name="Clutterbuck A.J."/>
            <person name="Martinez D."/>
            <person name="Wogulis M."/>
            <person name="de Leon A.L."/>
            <person name="Rey M.W."/>
            <person name="Tsang A."/>
        </authorList>
    </citation>
    <scope>NUCLEOTIDE SEQUENCE [LARGE SCALE GENOMIC DNA]</scope>
    <source>
        <strain evidence="2">ATCC 38088 / NRRL 8126</strain>
    </source>
</reference>
<accession>G2R9R5</accession>
<keyword evidence="2" id="KW-1185">Reference proteome</keyword>
<proteinExistence type="predicted"/>
<gene>
    <name evidence="1" type="ORF">THITE_2118364</name>
</gene>
<dbReference type="RefSeq" id="XP_003655089.1">
    <property type="nucleotide sequence ID" value="XM_003655041.1"/>
</dbReference>
<dbReference type="AlphaFoldDB" id="G2R9R5"/>
<name>G2R9R5_THETT</name>
<dbReference type="GeneID" id="11520302"/>
<evidence type="ECO:0000313" key="2">
    <source>
        <dbReference type="Proteomes" id="UP000008181"/>
    </source>
</evidence>
<dbReference type="HOGENOM" id="CLU_2211785_0_0_1"/>
<dbReference type="EMBL" id="CP003012">
    <property type="protein sequence ID" value="AEO68753.1"/>
    <property type="molecule type" value="Genomic_DNA"/>
</dbReference>
<evidence type="ECO:0000313" key="1">
    <source>
        <dbReference type="EMBL" id="AEO68753.1"/>
    </source>
</evidence>
<dbReference type="KEGG" id="ttt:THITE_2118364"/>
<protein>
    <submittedName>
        <fullName evidence="1">Uncharacterized protein</fullName>
    </submittedName>
</protein>
<sequence length="107" mass="11695">MARSRGRALLSRSPGLCLPGSLGRALLFPELFSSIPPVLAQFFLPLAAREAWRIGETHTIQYNAKLTNYTIALWQQELTGGSANLGPTLVGKWRPGGRRLPSFLGYA</sequence>
<dbReference type="OrthoDB" id="5390143at2759"/>